<evidence type="ECO:0000313" key="2">
    <source>
        <dbReference type="Proteomes" id="UP000011560"/>
    </source>
</evidence>
<organism evidence="1 2">
    <name type="scientific">Halovivax asiaticus JCM 14624</name>
    <dbReference type="NCBI Taxonomy" id="1227490"/>
    <lineage>
        <taxon>Archaea</taxon>
        <taxon>Methanobacteriati</taxon>
        <taxon>Methanobacteriota</taxon>
        <taxon>Stenosarchaea group</taxon>
        <taxon>Halobacteria</taxon>
        <taxon>Halobacteriales</taxon>
        <taxon>Natrialbaceae</taxon>
        <taxon>Halovivax</taxon>
    </lineage>
</organism>
<accession>M0BDZ0</accession>
<reference evidence="1 2" key="1">
    <citation type="journal article" date="2014" name="PLoS Genet.">
        <title>Phylogenetically driven sequencing of extremely halophilic archaea reveals strategies for static and dynamic osmo-response.</title>
        <authorList>
            <person name="Becker E.A."/>
            <person name="Seitzer P.M."/>
            <person name="Tritt A."/>
            <person name="Larsen D."/>
            <person name="Krusor M."/>
            <person name="Yao A.I."/>
            <person name="Wu D."/>
            <person name="Madern D."/>
            <person name="Eisen J.A."/>
            <person name="Darling A.E."/>
            <person name="Facciotti M.T."/>
        </authorList>
    </citation>
    <scope>NUCLEOTIDE SEQUENCE [LARGE SCALE GENOMIC DNA]</scope>
    <source>
        <strain evidence="1 2">JCM 14624</strain>
    </source>
</reference>
<protein>
    <submittedName>
        <fullName evidence="1">Uncharacterized protein</fullName>
    </submittedName>
</protein>
<dbReference type="OrthoDB" id="204520at2157"/>
<comment type="caution">
    <text evidence="1">The sequence shown here is derived from an EMBL/GenBank/DDBJ whole genome shotgun (WGS) entry which is preliminary data.</text>
</comment>
<gene>
    <name evidence="1" type="ORF">C479_11992</name>
</gene>
<proteinExistence type="predicted"/>
<evidence type="ECO:0000313" key="1">
    <source>
        <dbReference type="EMBL" id="ELZ09106.1"/>
    </source>
</evidence>
<dbReference type="EMBL" id="AOIQ01000018">
    <property type="protein sequence ID" value="ELZ09106.1"/>
    <property type="molecule type" value="Genomic_DNA"/>
</dbReference>
<name>M0BDZ0_9EURY</name>
<dbReference type="Proteomes" id="UP000011560">
    <property type="component" value="Unassembled WGS sequence"/>
</dbReference>
<sequence>MKSVERERGGAGDVSPDRECYRCDRDVAPPRLFRVDVDPPEIFSADYAHSVRYCCPDCIAAMGMLEFTERWKKEAGLLEE</sequence>
<dbReference type="AlphaFoldDB" id="M0BDZ0"/>
<dbReference type="RefSeq" id="WP_007702791.1">
    <property type="nucleotide sequence ID" value="NZ_AOIQ01000018.1"/>
</dbReference>
<keyword evidence="2" id="KW-1185">Reference proteome</keyword>